<dbReference type="PANTHER" id="PTHR46743:SF2">
    <property type="entry name" value="TEICHOIC ACIDS EXPORT ATP-BINDING PROTEIN TAGH"/>
    <property type="match status" value="1"/>
</dbReference>
<gene>
    <name evidence="7" type="ORF">NFI88_14825</name>
</gene>
<organism evidence="7 8">
    <name type="scientific">Rhizosaccharibacter radicis</name>
    <dbReference type="NCBI Taxonomy" id="2782605"/>
    <lineage>
        <taxon>Bacteria</taxon>
        <taxon>Pseudomonadati</taxon>
        <taxon>Pseudomonadota</taxon>
        <taxon>Alphaproteobacteria</taxon>
        <taxon>Acetobacterales</taxon>
        <taxon>Acetobacteraceae</taxon>
        <taxon>Rhizosaccharibacter</taxon>
    </lineage>
</organism>
<dbReference type="PROSITE" id="PS50893">
    <property type="entry name" value="ABC_TRANSPORTER_2"/>
    <property type="match status" value="1"/>
</dbReference>
<dbReference type="RefSeq" id="WP_422920862.1">
    <property type="nucleotide sequence ID" value="NZ_JAMZEJ010000009.1"/>
</dbReference>
<feature type="domain" description="ABC transporter" evidence="6">
    <location>
        <begin position="92"/>
        <end position="314"/>
    </location>
</feature>
<dbReference type="CDD" id="cd03220">
    <property type="entry name" value="ABC_KpsT_Wzt"/>
    <property type="match status" value="1"/>
</dbReference>
<evidence type="ECO:0000256" key="1">
    <source>
        <dbReference type="ARBA" id="ARBA00005417"/>
    </source>
</evidence>
<keyword evidence="2" id="KW-0813">Transport</keyword>
<dbReference type="Proteomes" id="UP001524547">
    <property type="component" value="Unassembled WGS sequence"/>
</dbReference>
<dbReference type="InterPro" id="IPR050683">
    <property type="entry name" value="Bact_Polysacc_Export_ATP-bd"/>
</dbReference>
<evidence type="ECO:0000259" key="6">
    <source>
        <dbReference type="PROSITE" id="PS50893"/>
    </source>
</evidence>
<dbReference type="Pfam" id="PF00005">
    <property type="entry name" value="ABC_tran"/>
    <property type="match status" value="1"/>
</dbReference>
<comment type="similarity">
    <text evidence="1">Belongs to the ABC transporter superfamily.</text>
</comment>
<dbReference type="InterPro" id="IPR015860">
    <property type="entry name" value="ABC_transpr_TagH-like"/>
</dbReference>
<protein>
    <submittedName>
        <fullName evidence="7">ABC transporter ATP-binding protein</fullName>
    </submittedName>
</protein>
<comment type="caution">
    <text evidence="7">The sequence shown here is derived from an EMBL/GenBank/DDBJ whole genome shotgun (WGS) entry which is preliminary data.</text>
</comment>
<dbReference type="PANTHER" id="PTHR46743">
    <property type="entry name" value="TEICHOIC ACIDS EXPORT ATP-BINDING PROTEIN TAGH"/>
    <property type="match status" value="1"/>
</dbReference>
<keyword evidence="3" id="KW-0547">Nucleotide-binding</keyword>
<evidence type="ECO:0000256" key="3">
    <source>
        <dbReference type="ARBA" id="ARBA00022741"/>
    </source>
</evidence>
<feature type="region of interest" description="Disordered" evidence="5">
    <location>
        <begin position="1"/>
        <end position="52"/>
    </location>
</feature>
<feature type="compositionally biased region" description="Low complexity" evidence="5">
    <location>
        <begin position="43"/>
        <end position="52"/>
    </location>
</feature>
<dbReference type="InterPro" id="IPR027417">
    <property type="entry name" value="P-loop_NTPase"/>
</dbReference>
<sequence>MTVDGSLGMLPDARNGDGQGGDVRGNGVRSDDVPGHGIPPPEALDAGAPADPGDGAAVTVSALSLDFPIYHGGSRSLKKTVLSLASNRMGRSRDTDAGTGGHLGTDRTHRVVVRALREVSFTLRSGERLGLVGHNGAGKSTLLRALGGIYEPVAGSVEVLGSVGTLLDPNFGMNLDLTGRENIVLRGRYAGLNGTGIRALEADVEAFASLGPFLDLPVRTYSSGMVVRLGFALSTAAAPQVLLMDEWFMAGDAKFQDKAHRRLETVVRGAEILVLTSHTLEILRSWCTRLIWLEHGAIRMDGTPDEVLAAYAGV</sequence>
<evidence type="ECO:0000313" key="8">
    <source>
        <dbReference type="Proteomes" id="UP001524547"/>
    </source>
</evidence>
<keyword evidence="8" id="KW-1185">Reference proteome</keyword>
<dbReference type="GO" id="GO:0005524">
    <property type="term" value="F:ATP binding"/>
    <property type="evidence" value="ECO:0007669"/>
    <property type="project" value="UniProtKB-KW"/>
</dbReference>
<reference evidence="7 8" key="1">
    <citation type="submission" date="2022-06" db="EMBL/GenBank/DDBJ databases">
        <title>Rhizosaccharibacter gen. nov. sp. nov. KSS12, endophytic bacteria isolated from sugarcane.</title>
        <authorList>
            <person name="Pitiwittayakul N."/>
        </authorList>
    </citation>
    <scope>NUCLEOTIDE SEQUENCE [LARGE SCALE GENOMIC DNA]</scope>
    <source>
        <strain evidence="7 8">KSS12</strain>
    </source>
</reference>
<dbReference type="SMART" id="SM00382">
    <property type="entry name" value="AAA"/>
    <property type="match status" value="1"/>
</dbReference>
<dbReference type="EMBL" id="JAMZEJ010000009">
    <property type="protein sequence ID" value="MCQ8242110.1"/>
    <property type="molecule type" value="Genomic_DNA"/>
</dbReference>
<dbReference type="Gene3D" id="3.40.50.300">
    <property type="entry name" value="P-loop containing nucleotide triphosphate hydrolases"/>
    <property type="match status" value="1"/>
</dbReference>
<dbReference type="InterPro" id="IPR003439">
    <property type="entry name" value="ABC_transporter-like_ATP-bd"/>
</dbReference>
<dbReference type="InterPro" id="IPR003593">
    <property type="entry name" value="AAA+_ATPase"/>
</dbReference>
<name>A0ABT1W0J8_9PROT</name>
<proteinExistence type="inferred from homology"/>
<evidence type="ECO:0000256" key="2">
    <source>
        <dbReference type="ARBA" id="ARBA00022448"/>
    </source>
</evidence>
<evidence type="ECO:0000313" key="7">
    <source>
        <dbReference type="EMBL" id="MCQ8242110.1"/>
    </source>
</evidence>
<evidence type="ECO:0000256" key="5">
    <source>
        <dbReference type="SAM" id="MobiDB-lite"/>
    </source>
</evidence>
<dbReference type="SUPFAM" id="SSF52540">
    <property type="entry name" value="P-loop containing nucleoside triphosphate hydrolases"/>
    <property type="match status" value="1"/>
</dbReference>
<accession>A0ABT1W0J8</accession>
<keyword evidence="4 7" id="KW-0067">ATP-binding</keyword>
<evidence type="ECO:0000256" key="4">
    <source>
        <dbReference type="ARBA" id="ARBA00022840"/>
    </source>
</evidence>